<evidence type="ECO:0000313" key="2">
    <source>
        <dbReference type="EMBL" id="OGG76123.1"/>
    </source>
</evidence>
<dbReference type="PANTHER" id="PTHR37304">
    <property type="entry name" value="MEMBRANE PROTEIN-RELATED"/>
    <property type="match status" value="1"/>
</dbReference>
<protein>
    <recommendedName>
        <fullName evidence="4">DUF378 domain-containing protein</fullName>
    </recommendedName>
</protein>
<gene>
    <name evidence="2" type="ORF">A3A34_00870</name>
</gene>
<dbReference type="Pfam" id="PF04070">
    <property type="entry name" value="DUF378"/>
    <property type="match status" value="1"/>
</dbReference>
<dbReference type="EMBL" id="MFLU01000003">
    <property type="protein sequence ID" value="OGG76123.1"/>
    <property type="molecule type" value="Genomic_DNA"/>
</dbReference>
<proteinExistence type="predicted"/>
<dbReference type="Proteomes" id="UP000178587">
    <property type="component" value="Unassembled WGS sequence"/>
</dbReference>
<evidence type="ECO:0000256" key="1">
    <source>
        <dbReference type="SAM" id="Phobius"/>
    </source>
</evidence>
<dbReference type="PANTHER" id="PTHR37304:SF1">
    <property type="entry name" value="MEMBRANE PROTEIN"/>
    <property type="match status" value="1"/>
</dbReference>
<dbReference type="InterPro" id="IPR007211">
    <property type="entry name" value="DUF378"/>
</dbReference>
<sequence length="73" mass="7592">MKVLHMLAHILVLVGGLNWGLSALGINAVNLILEGFPAVESIVYILVGLSAVYLLVTTKEWRGGSSASVGGAM</sequence>
<organism evidence="2 3">
    <name type="scientific">Candidatus Kaiserbacteria bacterium RIFCSPLOWO2_01_FULL_50_24</name>
    <dbReference type="NCBI Taxonomy" id="1798507"/>
    <lineage>
        <taxon>Bacteria</taxon>
        <taxon>Candidatus Kaiseribacteriota</taxon>
    </lineage>
</organism>
<evidence type="ECO:0008006" key="4">
    <source>
        <dbReference type="Google" id="ProtNLM"/>
    </source>
</evidence>
<accession>A0A1F6ER60</accession>
<keyword evidence="1" id="KW-1133">Transmembrane helix</keyword>
<name>A0A1F6ER60_9BACT</name>
<dbReference type="AlphaFoldDB" id="A0A1F6ER60"/>
<reference evidence="2 3" key="1">
    <citation type="journal article" date="2016" name="Nat. Commun.">
        <title>Thousands of microbial genomes shed light on interconnected biogeochemical processes in an aquifer system.</title>
        <authorList>
            <person name="Anantharaman K."/>
            <person name="Brown C.T."/>
            <person name="Hug L.A."/>
            <person name="Sharon I."/>
            <person name="Castelle C.J."/>
            <person name="Probst A.J."/>
            <person name="Thomas B.C."/>
            <person name="Singh A."/>
            <person name="Wilkins M.J."/>
            <person name="Karaoz U."/>
            <person name="Brodie E.L."/>
            <person name="Williams K.H."/>
            <person name="Hubbard S.S."/>
            <person name="Banfield J.F."/>
        </authorList>
    </citation>
    <scope>NUCLEOTIDE SEQUENCE [LARGE SCALE GENOMIC DNA]</scope>
</reference>
<evidence type="ECO:0000313" key="3">
    <source>
        <dbReference type="Proteomes" id="UP000178587"/>
    </source>
</evidence>
<keyword evidence="1" id="KW-0472">Membrane</keyword>
<keyword evidence="1" id="KW-0812">Transmembrane</keyword>
<comment type="caution">
    <text evidence="2">The sequence shown here is derived from an EMBL/GenBank/DDBJ whole genome shotgun (WGS) entry which is preliminary data.</text>
</comment>
<feature type="transmembrane region" description="Helical" evidence="1">
    <location>
        <begin position="35"/>
        <end position="56"/>
    </location>
</feature>
<dbReference type="STRING" id="1798507.A3A34_00870"/>